<dbReference type="eggNOG" id="ENOG502S7QX">
    <property type="taxonomic scope" value="Eukaryota"/>
</dbReference>
<accession>A0A1S3E792</accession>
<dbReference type="RefSeq" id="XP_012571239.1">
    <property type="nucleotide sequence ID" value="XM_012715785.1"/>
</dbReference>
<dbReference type="OrthoDB" id="656626at2759"/>
<sequence length="108" mass="11667">MSKINVNVLAMNLLIAIALLIALFCGVKATVICDFDLNKLDICHAAINGKHPPKPNAKCCEVIKHANLPCLCTFKSFLPALGINPKKALALPRKCGLKTPSECRCKPE</sequence>
<dbReference type="GO" id="GO:0009627">
    <property type="term" value="P:systemic acquired resistance"/>
    <property type="evidence" value="ECO:0007669"/>
    <property type="project" value="InterPro"/>
</dbReference>
<organism evidence="3 4">
    <name type="scientific">Cicer arietinum</name>
    <name type="common">Chickpea</name>
    <name type="synonym">Garbanzo</name>
    <dbReference type="NCBI Taxonomy" id="3827"/>
    <lineage>
        <taxon>Eukaryota</taxon>
        <taxon>Viridiplantae</taxon>
        <taxon>Streptophyta</taxon>
        <taxon>Embryophyta</taxon>
        <taxon>Tracheophyta</taxon>
        <taxon>Spermatophyta</taxon>
        <taxon>Magnoliopsida</taxon>
        <taxon>eudicotyledons</taxon>
        <taxon>Gunneridae</taxon>
        <taxon>Pentapetalae</taxon>
        <taxon>rosids</taxon>
        <taxon>fabids</taxon>
        <taxon>Fabales</taxon>
        <taxon>Fabaceae</taxon>
        <taxon>Papilionoideae</taxon>
        <taxon>50 kb inversion clade</taxon>
        <taxon>NPAAA clade</taxon>
        <taxon>Hologalegina</taxon>
        <taxon>IRL clade</taxon>
        <taxon>Cicereae</taxon>
        <taxon>Cicer</taxon>
    </lineage>
</organism>
<reference evidence="3" key="1">
    <citation type="journal article" date="2013" name="Nat. Biotechnol.">
        <title>Draft genome sequence of chickpea (Cicer arietinum) provides a resource for trait improvement.</title>
        <authorList>
            <person name="Varshney R.K."/>
            <person name="Song C."/>
            <person name="Saxena R.K."/>
            <person name="Azam S."/>
            <person name="Yu S."/>
            <person name="Sharpe A.G."/>
            <person name="Cannon S."/>
            <person name="Baek J."/>
            <person name="Rosen B.D."/>
            <person name="Tar'an B."/>
            <person name="Millan T."/>
            <person name="Zhang X."/>
            <person name="Ramsay L.D."/>
            <person name="Iwata A."/>
            <person name="Wang Y."/>
            <person name="Nelson W."/>
            <person name="Farmer A.D."/>
            <person name="Gaur P.M."/>
            <person name="Soderlund C."/>
            <person name="Penmetsa R.V."/>
            <person name="Xu C."/>
            <person name="Bharti A.K."/>
            <person name="He W."/>
            <person name="Winter P."/>
            <person name="Zhao S."/>
            <person name="Hane J.K."/>
            <person name="Carrasquilla-Garcia N."/>
            <person name="Condie J.A."/>
            <person name="Upadhyaya H.D."/>
            <person name="Luo M.C."/>
            <person name="Thudi M."/>
            <person name="Gowda C.L."/>
            <person name="Singh N.P."/>
            <person name="Lichtenzveig J."/>
            <person name="Gali K.K."/>
            <person name="Rubio J."/>
            <person name="Nadarajan N."/>
            <person name="Dolezel J."/>
            <person name="Bansal K.C."/>
            <person name="Xu X."/>
            <person name="Edwards D."/>
            <person name="Zhang G."/>
            <person name="Kahl G."/>
            <person name="Gil J."/>
            <person name="Singh K.B."/>
            <person name="Datta S.K."/>
            <person name="Jackson S.A."/>
            <person name="Wang J."/>
            <person name="Cook D.R."/>
        </authorList>
    </citation>
    <scope>NUCLEOTIDE SEQUENCE [LARGE SCALE GENOMIC DNA]</scope>
    <source>
        <strain evidence="3">cv. CDC Frontier</strain>
    </source>
</reference>
<dbReference type="PANTHER" id="PTHR33122:SF43">
    <property type="entry name" value="BIFUNCTIONAL INHIBITOR_PLANT LIPID TRANSFER PROTEIN_SEED STORAGE HELICAL DOMAIN-CONTAINING PROTEIN"/>
    <property type="match status" value="1"/>
</dbReference>
<feature type="domain" description="Bifunctional inhibitor/plant lipid transfer protein/seed storage helical" evidence="2">
    <location>
        <begin position="28"/>
        <end position="105"/>
    </location>
</feature>
<evidence type="ECO:0000313" key="4">
    <source>
        <dbReference type="RefSeq" id="XP_012571239.1"/>
    </source>
</evidence>
<dbReference type="InterPro" id="IPR044741">
    <property type="entry name" value="NsLTP-like"/>
</dbReference>
<dbReference type="STRING" id="3827.A0A1S3E792"/>
<dbReference type="PANTHER" id="PTHR33122">
    <property type="entry name" value="LIPID BINDING PROTEIN-RELATED"/>
    <property type="match status" value="1"/>
</dbReference>
<dbReference type="Proteomes" id="UP000087171">
    <property type="component" value="Chromosome Ca5"/>
</dbReference>
<feature type="chain" id="PRO_5010182511" evidence="1">
    <location>
        <begin position="30"/>
        <end position="108"/>
    </location>
</feature>
<keyword evidence="3" id="KW-1185">Reference proteome</keyword>
<name>A0A1S3E792_CICAR</name>
<evidence type="ECO:0000256" key="1">
    <source>
        <dbReference type="SAM" id="SignalP"/>
    </source>
</evidence>
<keyword evidence="1" id="KW-0732">Signal</keyword>
<dbReference type="InterPro" id="IPR036312">
    <property type="entry name" value="Bifun_inhib/LTP/seed_sf"/>
</dbReference>
<dbReference type="CDD" id="cd04660">
    <property type="entry name" value="nsLTP_like"/>
    <property type="match status" value="1"/>
</dbReference>
<feature type="signal peptide" evidence="1">
    <location>
        <begin position="1"/>
        <end position="29"/>
    </location>
</feature>
<dbReference type="PaxDb" id="3827-XP_004500129.1"/>
<dbReference type="InterPro" id="IPR016140">
    <property type="entry name" value="Bifunc_inhib/LTP/seed_store"/>
</dbReference>
<dbReference type="InterPro" id="IPR039265">
    <property type="entry name" value="DIR1-like"/>
</dbReference>
<dbReference type="AlphaFoldDB" id="A0A1S3E792"/>
<protein>
    <submittedName>
        <fullName evidence="4">Lipid-transfer protein DIR1</fullName>
    </submittedName>
</protein>
<dbReference type="Gene3D" id="1.10.110.10">
    <property type="entry name" value="Plant lipid-transfer and hydrophobic proteins"/>
    <property type="match status" value="1"/>
</dbReference>
<dbReference type="SUPFAM" id="SSF47699">
    <property type="entry name" value="Bifunctional inhibitor/lipid-transfer protein/seed storage 2S albumin"/>
    <property type="match status" value="1"/>
</dbReference>
<evidence type="ECO:0000313" key="3">
    <source>
        <dbReference type="Proteomes" id="UP000087171"/>
    </source>
</evidence>
<reference evidence="4" key="2">
    <citation type="submission" date="2025-08" db="UniProtKB">
        <authorList>
            <consortium name="RefSeq"/>
        </authorList>
    </citation>
    <scope>IDENTIFICATION</scope>
    <source>
        <tissue evidence="4">Etiolated seedlings</tissue>
    </source>
</reference>
<evidence type="ECO:0000259" key="2">
    <source>
        <dbReference type="Pfam" id="PF14368"/>
    </source>
</evidence>
<dbReference type="Pfam" id="PF14368">
    <property type="entry name" value="LTP_2"/>
    <property type="match status" value="1"/>
</dbReference>
<dbReference type="GO" id="GO:0005504">
    <property type="term" value="F:fatty acid binding"/>
    <property type="evidence" value="ECO:0007669"/>
    <property type="project" value="InterPro"/>
</dbReference>
<proteinExistence type="predicted"/>
<gene>
    <name evidence="4" type="primary">LOC101506425</name>
</gene>